<reference evidence="3" key="2">
    <citation type="submission" date="2015-01" db="EMBL/GenBank/DDBJ databases">
        <title>Evolutionary Origins and Diversification of the Mycorrhizal Mutualists.</title>
        <authorList>
            <consortium name="DOE Joint Genome Institute"/>
            <consortium name="Mycorrhizal Genomics Consortium"/>
            <person name="Kohler A."/>
            <person name="Kuo A."/>
            <person name="Nagy L.G."/>
            <person name="Floudas D."/>
            <person name="Copeland A."/>
            <person name="Barry K.W."/>
            <person name="Cichocki N."/>
            <person name="Veneault-Fourrey C."/>
            <person name="LaButti K."/>
            <person name="Lindquist E.A."/>
            <person name="Lipzen A."/>
            <person name="Lundell T."/>
            <person name="Morin E."/>
            <person name="Murat C."/>
            <person name="Riley R."/>
            <person name="Ohm R."/>
            <person name="Sun H."/>
            <person name="Tunlid A."/>
            <person name="Henrissat B."/>
            <person name="Grigoriev I.V."/>
            <person name="Hibbett D.S."/>
            <person name="Martin F."/>
        </authorList>
    </citation>
    <scope>NUCLEOTIDE SEQUENCE [LARGE SCALE GENOMIC DNA]</scope>
    <source>
        <strain evidence="3">F 1598</strain>
    </source>
</reference>
<evidence type="ECO:0000313" key="2">
    <source>
        <dbReference type="EMBL" id="KIM75217.1"/>
    </source>
</evidence>
<dbReference type="InterPro" id="IPR047001">
    <property type="entry name" value="MnmG_C_subdom"/>
</dbReference>
<name>A0A0C3BD60_PILCF</name>
<dbReference type="Pfam" id="PF21680">
    <property type="entry name" value="GIDA_C_1st"/>
    <property type="match status" value="1"/>
</dbReference>
<accession>A0A0C3BD60</accession>
<dbReference type="STRING" id="765440.A0A0C3BD60"/>
<gene>
    <name evidence="2" type="ORF">PILCRDRAFT_827463</name>
</gene>
<organism evidence="2 3">
    <name type="scientific">Piloderma croceum (strain F 1598)</name>
    <dbReference type="NCBI Taxonomy" id="765440"/>
    <lineage>
        <taxon>Eukaryota</taxon>
        <taxon>Fungi</taxon>
        <taxon>Dikarya</taxon>
        <taxon>Basidiomycota</taxon>
        <taxon>Agaricomycotina</taxon>
        <taxon>Agaricomycetes</taxon>
        <taxon>Agaricomycetidae</taxon>
        <taxon>Atheliales</taxon>
        <taxon>Atheliaceae</taxon>
        <taxon>Piloderma</taxon>
    </lineage>
</organism>
<dbReference type="Proteomes" id="UP000054166">
    <property type="component" value="Unassembled WGS sequence"/>
</dbReference>
<dbReference type="GO" id="GO:0002098">
    <property type="term" value="P:tRNA wobble uridine modification"/>
    <property type="evidence" value="ECO:0007669"/>
    <property type="project" value="TreeGrafter"/>
</dbReference>
<dbReference type="GO" id="GO:0050660">
    <property type="term" value="F:flavin adenine dinucleotide binding"/>
    <property type="evidence" value="ECO:0007669"/>
    <property type="project" value="InterPro"/>
</dbReference>
<dbReference type="OrthoDB" id="3329at2759"/>
<sequence length="258" mass="29195">MTLLRCITYSVEYAGREAGAISDERWAAFQKTKTVITHVGELLRSCSLSPQRWASHGFVVRRDGAWGRFVLCCGPQLYPPRLHAFSAFDMLRYPNLRTADFAKVIPELAAIDPHIFSRIDIDGRYSVHLSRQEADLQTFMDDETLTLDPPIDYNVVIGLSSEVRERLFTVSNAVNVTVHWLIIHALQGSSKKDGWHDAHSSCLSSTFFEEKKCATTGTGYDYEWFRVPRHDTKSCPALVSLNHYIKPQNTVDGLANQD</sequence>
<dbReference type="AlphaFoldDB" id="A0A0C3BD60"/>
<reference evidence="2 3" key="1">
    <citation type="submission" date="2014-04" db="EMBL/GenBank/DDBJ databases">
        <authorList>
            <consortium name="DOE Joint Genome Institute"/>
            <person name="Kuo A."/>
            <person name="Tarkka M."/>
            <person name="Buscot F."/>
            <person name="Kohler A."/>
            <person name="Nagy L.G."/>
            <person name="Floudas D."/>
            <person name="Copeland A."/>
            <person name="Barry K.W."/>
            <person name="Cichocki N."/>
            <person name="Veneault-Fourrey C."/>
            <person name="LaButti K."/>
            <person name="Lindquist E.A."/>
            <person name="Lipzen A."/>
            <person name="Lundell T."/>
            <person name="Morin E."/>
            <person name="Murat C."/>
            <person name="Sun H."/>
            <person name="Tunlid A."/>
            <person name="Henrissat B."/>
            <person name="Grigoriev I.V."/>
            <person name="Hibbett D.S."/>
            <person name="Martin F."/>
            <person name="Nordberg H.P."/>
            <person name="Cantor M.N."/>
            <person name="Hua S.X."/>
        </authorList>
    </citation>
    <scope>NUCLEOTIDE SEQUENCE [LARGE SCALE GENOMIC DNA]</scope>
    <source>
        <strain evidence="2 3">F 1598</strain>
    </source>
</reference>
<dbReference type="InterPro" id="IPR049312">
    <property type="entry name" value="GIDA_C_N"/>
</dbReference>
<feature type="domain" description="tRNA uridine 5-carboxymethylaminomethyl modification enzyme C-terminal subdomain" evidence="1">
    <location>
        <begin position="123"/>
        <end position="183"/>
    </location>
</feature>
<proteinExistence type="predicted"/>
<keyword evidence="3" id="KW-1185">Reference proteome</keyword>
<dbReference type="InParanoid" id="A0A0C3BD60"/>
<evidence type="ECO:0000313" key="3">
    <source>
        <dbReference type="Proteomes" id="UP000054166"/>
    </source>
</evidence>
<dbReference type="HOGENOM" id="CLU_1078132_0_0_1"/>
<evidence type="ECO:0000259" key="1">
    <source>
        <dbReference type="SMART" id="SM01228"/>
    </source>
</evidence>
<dbReference type="InterPro" id="IPR002218">
    <property type="entry name" value="MnmG-rel"/>
</dbReference>
<dbReference type="SMART" id="SM01228">
    <property type="entry name" value="GIDA_assoc_3"/>
    <property type="match status" value="1"/>
</dbReference>
<dbReference type="PANTHER" id="PTHR11806">
    <property type="entry name" value="GLUCOSE INHIBITED DIVISION PROTEIN A"/>
    <property type="match status" value="1"/>
</dbReference>
<dbReference type="GO" id="GO:0030488">
    <property type="term" value="P:tRNA methylation"/>
    <property type="evidence" value="ECO:0007669"/>
    <property type="project" value="TreeGrafter"/>
</dbReference>
<dbReference type="EMBL" id="KN833049">
    <property type="protein sequence ID" value="KIM75217.1"/>
    <property type="molecule type" value="Genomic_DNA"/>
</dbReference>
<protein>
    <recommendedName>
        <fullName evidence="1">tRNA uridine 5-carboxymethylaminomethyl modification enzyme C-terminal subdomain domain-containing protein</fullName>
    </recommendedName>
</protein>
<dbReference type="PANTHER" id="PTHR11806:SF0">
    <property type="entry name" value="PROTEIN MTO1 HOMOLOG, MITOCHONDRIAL"/>
    <property type="match status" value="1"/>
</dbReference>